<dbReference type="Pfam" id="PF04452">
    <property type="entry name" value="Methyltrans_RNA"/>
    <property type="match status" value="1"/>
</dbReference>
<comment type="subcellular location">
    <subcellularLocation>
        <location evidence="1 10">Cytoplasm</location>
    </subcellularLocation>
</comment>
<dbReference type="SUPFAM" id="SSF75217">
    <property type="entry name" value="alpha/beta knot"/>
    <property type="match status" value="1"/>
</dbReference>
<dbReference type="PANTHER" id="PTHR30027:SF3">
    <property type="entry name" value="16S RRNA (URACIL(1498)-N(3))-METHYLTRANSFERASE"/>
    <property type="match status" value="1"/>
</dbReference>
<evidence type="ECO:0000256" key="4">
    <source>
        <dbReference type="ARBA" id="ARBA00022552"/>
    </source>
</evidence>
<accession>A0A7C2P8F4</accession>
<feature type="domain" description="Ribosomal RNA small subunit methyltransferase E methyltransferase" evidence="11">
    <location>
        <begin position="74"/>
        <end position="228"/>
    </location>
</feature>
<dbReference type="PIRSF" id="PIRSF015601">
    <property type="entry name" value="MTase_slr0722"/>
    <property type="match status" value="1"/>
</dbReference>
<evidence type="ECO:0000256" key="3">
    <source>
        <dbReference type="ARBA" id="ARBA00022490"/>
    </source>
</evidence>
<protein>
    <recommendedName>
        <fullName evidence="10">Ribosomal RNA small subunit methyltransferase E</fullName>
        <ecNumber evidence="10">2.1.1.193</ecNumber>
    </recommendedName>
</protein>
<dbReference type="InterPro" id="IPR006700">
    <property type="entry name" value="RsmE"/>
</dbReference>
<proteinExistence type="inferred from homology"/>
<evidence type="ECO:0000259" key="12">
    <source>
        <dbReference type="Pfam" id="PF20260"/>
    </source>
</evidence>
<feature type="domain" description="Ribosomal RNA small subunit methyltransferase E PUA-like" evidence="12">
    <location>
        <begin position="18"/>
        <end position="55"/>
    </location>
</feature>
<dbReference type="AlphaFoldDB" id="A0A7C2P8F4"/>
<dbReference type="InterPro" id="IPR029026">
    <property type="entry name" value="tRNA_m1G_MTases_N"/>
</dbReference>
<evidence type="ECO:0000259" key="11">
    <source>
        <dbReference type="Pfam" id="PF04452"/>
    </source>
</evidence>
<organism evidence="13">
    <name type="scientific">candidate division WOR-3 bacterium</name>
    <dbReference type="NCBI Taxonomy" id="2052148"/>
    <lineage>
        <taxon>Bacteria</taxon>
        <taxon>Bacteria division WOR-3</taxon>
    </lineage>
</organism>
<dbReference type="GO" id="GO:0070042">
    <property type="term" value="F:rRNA (uridine-N3-)-methyltransferase activity"/>
    <property type="evidence" value="ECO:0007669"/>
    <property type="project" value="TreeGrafter"/>
</dbReference>
<evidence type="ECO:0000256" key="7">
    <source>
        <dbReference type="ARBA" id="ARBA00022691"/>
    </source>
</evidence>
<evidence type="ECO:0000256" key="1">
    <source>
        <dbReference type="ARBA" id="ARBA00004496"/>
    </source>
</evidence>
<dbReference type="EMBL" id="DSOL01000263">
    <property type="protein sequence ID" value="HEN28795.1"/>
    <property type="molecule type" value="Genomic_DNA"/>
</dbReference>
<sequence length="238" mass="27013">MNSAFYQEKVENILLVKDKEEFHHLVKVRRVKKGEIIRLIDGKGNEFISRVEEIDLRKRVLKATILEHHLKKHELPFKLTLAFSPLADGKANDYLIEKCTELGVSEFIPVLFERSVKKRFRIERWSRIAREAVKQSNRSTVPSIVDPIGFSELLKKEGFQHKFFGHLEGKPLHCETSVFGDTIIVVGPEGDLTNKEIEALLKAGFIGFRFGETVLKAETAAVALATLIIFRMGGTGKN</sequence>
<evidence type="ECO:0000256" key="9">
    <source>
        <dbReference type="ARBA" id="ARBA00047944"/>
    </source>
</evidence>
<dbReference type="Gene3D" id="3.40.1280.10">
    <property type="match status" value="1"/>
</dbReference>
<dbReference type="InterPro" id="IPR046887">
    <property type="entry name" value="RsmE_PUA-like"/>
</dbReference>
<evidence type="ECO:0000256" key="8">
    <source>
        <dbReference type="ARBA" id="ARBA00025699"/>
    </source>
</evidence>
<keyword evidence="6 10" id="KW-0808">Transferase</keyword>
<dbReference type="EC" id="2.1.1.193" evidence="10"/>
<comment type="caution">
    <text evidence="13">The sequence shown here is derived from an EMBL/GenBank/DDBJ whole genome shotgun (WGS) entry which is preliminary data.</text>
</comment>
<dbReference type="CDD" id="cd18084">
    <property type="entry name" value="RsmE-like"/>
    <property type="match status" value="1"/>
</dbReference>
<dbReference type="InterPro" id="IPR046886">
    <property type="entry name" value="RsmE_MTase_dom"/>
</dbReference>
<dbReference type="EMBL" id="DTDJ01000029">
    <property type="protein sequence ID" value="HGL17565.1"/>
    <property type="molecule type" value="Genomic_DNA"/>
</dbReference>
<keyword evidence="7 10" id="KW-0949">S-adenosyl-L-methionine</keyword>
<dbReference type="GO" id="GO:0070475">
    <property type="term" value="P:rRNA base methylation"/>
    <property type="evidence" value="ECO:0007669"/>
    <property type="project" value="TreeGrafter"/>
</dbReference>
<dbReference type="InterPro" id="IPR015947">
    <property type="entry name" value="PUA-like_sf"/>
</dbReference>
<dbReference type="PANTHER" id="PTHR30027">
    <property type="entry name" value="RIBOSOMAL RNA SMALL SUBUNIT METHYLTRANSFERASE E"/>
    <property type="match status" value="1"/>
</dbReference>
<keyword evidence="4 10" id="KW-0698">rRNA processing</keyword>
<comment type="similarity">
    <text evidence="2 10">Belongs to the RNA methyltransferase RsmE family.</text>
</comment>
<comment type="function">
    <text evidence="8 10">Specifically methylates the N3 position of the uracil ring of uridine 1498 (m3U1498) in 16S rRNA. Acts on the fully assembled 30S ribosomal subunit.</text>
</comment>
<evidence type="ECO:0000256" key="2">
    <source>
        <dbReference type="ARBA" id="ARBA00005528"/>
    </source>
</evidence>
<reference evidence="13" key="1">
    <citation type="journal article" date="2020" name="mSystems">
        <title>Genome- and Community-Level Interaction Insights into Carbon Utilization and Element Cycling Functions of Hydrothermarchaeota in Hydrothermal Sediment.</title>
        <authorList>
            <person name="Zhou Z."/>
            <person name="Liu Y."/>
            <person name="Xu W."/>
            <person name="Pan J."/>
            <person name="Luo Z.H."/>
            <person name="Li M."/>
        </authorList>
    </citation>
    <scope>NUCLEOTIDE SEQUENCE [LARGE SCALE GENOMIC DNA]</scope>
    <source>
        <strain evidence="13">SpSt-34</strain>
        <strain evidence="14">SpSt-69</strain>
    </source>
</reference>
<keyword evidence="3 10" id="KW-0963">Cytoplasm</keyword>
<evidence type="ECO:0000256" key="5">
    <source>
        <dbReference type="ARBA" id="ARBA00022603"/>
    </source>
</evidence>
<keyword evidence="5 10" id="KW-0489">Methyltransferase</keyword>
<dbReference type="GO" id="GO:0005737">
    <property type="term" value="C:cytoplasm"/>
    <property type="evidence" value="ECO:0007669"/>
    <property type="project" value="UniProtKB-SubCell"/>
</dbReference>
<name>A0A7C2P8F4_UNCW3</name>
<evidence type="ECO:0000256" key="6">
    <source>
        <dbReference type="ARBA" id="ARBA00022679"/>
    </source>
</evidence>
<dbReference type="NCBIfam" id="TIGR00046">
    <property type="entry name" value="RsmE family RNA methyltransferase"/>
    <property type="match status" value="1"/>
</dbReference>
<comment type="catalytic activity">
    <reaction evidence="9 10">
        <text>uridine(1498) in 16S rRNA + S-adenosyl-L-methionine = N(3)-methyluridine(1498) in 16S rRNA + S-adenosyl-L-homocysteine + H(+)</text>
        <dbReference type="Rhea" id="RHEA:42920"/>
        <dbReference type="Rhea" id="RHEA-COMP:10283"/>
        <dbReference type="Rhea" id="RHEA-COMP:10284"/>
        <dbReference type="ChEBI" id="CHEBI:15378"/>
        <dbReference type="ChEBI" id="CHEBI:57856"/>
        <dbReference type="ChEBI" id="CHEBI:59789"/>
        <dbReference type="ChEBI" id="CHEBI:65315"/>
        <dbReference type="ChEBI" id="CHEBI:74502"/>
        <dbReference type="EC" id="2.1.1.193"/>
    </reaction>
</comment>
<evidence type="ECO:0000313" key="14">
    <source>
        <dbReference type="EMBL" id="HGL17565.1"/>
    </source>
</evidence>
<gene>
    <name evidence="13" type="ORF">ENQ77_09180</name>
    <name evidence="14" type="ORF">ENU66_04470</name>
</gene>
<dbReference type="Pfam" id="PF20260">
    <property type="entry name" value="PUA_4"/>
    <property type="match status" value="1"/>
</dbReference>
<evidence type="ECO:0000256" key="10">
    <source>
        <dbReference type="PIRNR" id="PIRNR015601"/>
    </source>
</evidence>
<dbReference type="InterPro" id="IPR029028">
    <property type="entry name" value="Alpha/beta_knot_MTases"/>
</dbReference>
<evidence type="ECO:0000313" key="13">
    <source>
        <dbReference type="EMBL" id="HEN28795.1"/>
    </source>
</evidence>
<dbReference type="SUPFAM" id="SSF88697">
    <property type="entry name" value="PUA domain-like"/>
    <property type="match status" value="1"/>
</dbReference>